<protein>
    <submittedName>
        <fullName evidence="9">LIM zinc-binding domain-containing protein</fullName>
    </submittedName>
</protein>
<dbReference type="WBParaSite" id="jg26601">
    <property type="protein sequence ID" value="jg26601"/>
    <property type="gene ID" value="jg26601"/>
</dbReference>
<keyword evidence="3 5" id="KW-0440">LIM domain</keyword>
<keyword evidence="8" id="KW-1185">Reference proteome</keyword>
<dbReference type="GO" id="GO:0046872">
    <property type="term" value="F:metal ion binding"/>
    <property type="evidence" value="ECO:0007669"/>
    <property type="project" value="UniProtKB-KW"/>
</dbReference>
<evidence type="ECO:0000256" key="2">
    <source>
        <dbReference type="ARBA" id="ARBA00022833"/>
    </source>
</evidence>
<dbReference type="GO" id="GO:0055120">
    <property type="term" value="C:striated muscle dense body"/>
    <property type="evidence" value="ECO:0007669"/>
    <property type="project" value="UniProtKB-ARBA"/>
</dbReference>
<evidence type="ECO:0000313" key="9">
    <source>
        <dbReference type="WBParaSite" id="jg26601"/>
    </source>
</evidence>
<keyword evidence="2 5" id="KW-0862">Zinc</keyword>
<evidence type="ECO:0000256" key="4">
    <source>
        <dbReference type="ARBA" id="ARBA00037833"/>
    </source>
</evidence>
<dbReference type="Pfam" id="PF00412">
    <property type="entry name" value="LIM"/>
    <property type="match status" value="1"/>
</dbReference>
<reference evidence="9" key="1">
    <citation type="submission" date="2022-11" db="UniProtKB">
        <authorList>
            <consortium name="WormBaseParasite"/>
        </authorList>
    </citation>
    <scope>IDENTIFICATION</scope>
</reference>
<evidence type="ECO:0000256" key="3">
    <source>
        <dbReference type="ARBA" id="ARBA00023038"/>
    </source>
</evidence>
<evidence type="ECO:0000256" key="5">
    <source>
        <dbReference type="PROSITE-ProRule" id="PRU00125"/>
    </source>
</evidence>
<organism evidence="8 9">
    <name type="scientific">Ditylenchus dipsaci</name>
    <dbReference type="NCBI Taxonomy" id="166011"/>
    <lineage>
        <taxon>Eukaryota</taxon>
        <taxon>Metazoa</taxon>
        <taxon>Ecdysozoa</taxon>
        <taxon>Nematoda</taxon>
        <taxon>Chromadorea</taxon>
        <taxon>Rhabditida</taxon>
        <taxon>Tylenchina</taxon>
        <taxon>Tylenchomorpha</taxon>
        <taxon>Sphaerularioidea</taxon>
        <taxon>Anguinidae</taxon>
        <taxon>Anguininae</taxon>
        <taxon>Ditylenchus</taxon>
    </lineage>
</organism>
<dbReference type="GO" id="GO:0031430">
    <property type="term" value="C:M band"/>
    <property type="evidence" value="ECO:0007669"/>
    <property type="project" value="UniProtKB-SubCell"/>
</dbReference>
<dbReference type="InterPro" id="IPR001781">
    <property type="entry name" value="Znf_LIM"/>
</dbReference>
<dbReference type="Proteomes" id="UP000887574">
    <property type="component" value="Unplaced"/>
</dbReference>
<evidence type="ECO:0000259" key="7">
    <source>
        <dbReference type="PROSITE" id="PS50023"/>
    </source>
</evidence>
<evidence type="ECO:0000256" key="1">
    <source>
        <dbReference type="ARBA" id="ARBA00022723"/>
    </source>
</evidence>
<dbReference type="Gene3D" id="2.10.110.10">
    <property type="entry name" value="Cysteine Rich Protein"/>
    <property type="match status" value="1"/>
</dbReference>
<dbReference type="AlphaFoldDB" id="A0A915E4F6"/>
<dbReference type="PROSITE" id="PS00478">
    <property type="entry name" value="LIM_DOMAIN_1"/>
    <property type="match status" value="1"/>
</dbReference>
<feature type="region of interest" description="Disordered" evidence="6">
    <location>
        <begin position="199"/>
        <end position="224"/>
    </location>
</feature>
<evidence type="ECO:0000256" key="6">
    <source>
        <dbReference type="SAM" id="MobiDB-lite"/>
    </source>
</evidence>
<proteinExistence type="predicted"/>
<comment type="subcellular location">
    <subcellularLocation>
        <location evidence="4">Cytoplasm</location>
        <location evidence="4">Myofibril</location>
        <location evidence="4">Sarcomere</location>
        <location evidence="4">M line</location>
    </subcellularLocation>
</comment>
<dbReference type="PROSITE" id="PS50023">
    <property type="entry name" value="LIM_DOMAIN_2"/>
    <property type="match status" value="1"/>
</dbReference>
<evidence type="ECO:0000313" key="8">
    <source>
        <dbReference type="Proteomes" id="UP000887574"/>
    </source>
</evidence>
<keyword evidence="1 5" id="KW-0479">Metal-binding</keyword>
<sequence length="314" mass="36459">MSTTTTRYRETCIYEEMSIVDSRRSESRSSRISAPGEHADVVHSTLNALVEDVNKTTELIRRRREEQMLDKKTFQSEMEVSGRISVEPQEDWLTLRLKSVSTEDMRKELGKVKEGQRQNAVVDTLAALVYDVNATAEVLRRGSLKRKKPRVHEEVEYRLRLTPALDDDTMYHHEEPRPVTPPEDSYTIEKVKKDYGVELSESQTSSLKRRARSTTPRRTINIDGSPPPDSIPICAYCSEEIEGATLTALAPNSERAQKFHPFHFMCCYCQKALNLRGTYREHERRPYCHECFYKLWNGLLYEPDNNQRKLEKLI</sequence>
<dbReference type="SMART" id="SM00132">
    <property type="entry name" value="LIM"/>
    <property type="match status" value="1"/>
</dbReference>
<name>A0A915E4F6_9BILA</name>
<feature type="domain" description="LIM zinc-binding" evidence="7">
    <location>
        <begin position="232"/>
        <end position="298"/>
    </location>
</feature>
<accession>A0A915E4F6</accession>
<dbReference type="FunFam" id="2.10.110.10:FF:000009">
    <property type="entry name" value="Paxillin isoform 1"/>
    <property type="match status" value="1"/>
</dbReference>
<dbReference type="CDD" id="cd09339">
    <property type="entry name" value="LIM4_Paxillin_like"/>
    <property type="match status" value="1"/>
</dbReference>